<dbReference type="AlphaFoldDB" id="A0A0A8ZBI9"/>
<reference evidence="1" key="2">
    <citation type="journal article" date="2015" name="Data Brief">
        <title>Shoot transcriptome of the giant reed, Arundo donax.</title>
        <authorList>
            <person name="Barrero R.A."/>
            <person name="Guerrero F.D."/>
            <person name="Moolhuijzen P."/>
            <person name="Goolsby J.A."/>
            <person name="Tidwell J."/>
            <person name="Bellgard S.E."/>
            <person name="Bellgard M.I."/>
        </authorList>
    </citation>
    <scope>NUCLEOTIDE SEQUENCE</scope>
    <source>
        <tissue evidence="1">Shoot tissue taken approximately 20 cm above the soil surface</tissue>
    </source>
</reference>
<proteinExistence type="predicted"/>
<dbReference type="EMBL" id="GBRH01265663">
    <property type="protein sequence ID" value="JAD32232.1"/>
    <property type="molecule type" value="Transcribed_RNA"/>
</dbReference>
<reference evidence="1" key="1">
    <citation type="submission" date="2014-09" db="EMBL/GenBank/DDBJ databases">
        <authorList>
            <person name="Magalhaes I.L.F."/>
            <person name="Oliveira U."/>
            <person name="Santos F.R."/>
            <person name="Vidigal T.H.D.A."/>
            <person name="Brescovit A.D."/>
            <person name="Santos A.J."/>
        </authorList>
    </citation>
    <scope>NUCLEOTIDE SEQUENCE</scope>
    <source>
        <tissue evidence="1">Shoot tissue taken approximately 20 cm above the soil surface</tissue>
    </source>
</reference>
<evidence type="ECO:0000313" key="1">
    <source>
        <dbReference type="EMBL" id="JAD32232.1"/>
    </source>
</evidence>
<sequence length="45" mass="5154">MLNEINIMHSHRSGFSVSPRTVGAKRRQVEILNNVTYQAQAQHFS</sequence>
<organism evidence="1">
    <name type="scientific">Arundo donax</name>
    <name type="common">Giant reed</name>
    <name type="synonym">Donax arundinaceus</name>
    <dbReference type="NCBI Taxonomy" id="35708"/>
    <lineage>
        <taxon>Eukaryota</taxon>
        <taxon>Viridiplantae</taxon>
        <taxon>Streptophyta</taxon>
        <taxon>Embryophyta</taxon>
        <taxon>Tracheophyta</taxon>
        <taxon>Spermatophyta</taxon>
        <taxon>Magnoliopsida</taxon>
        <taxon>Liliopsida</taxon>
        <taxon>Poales</taxon>
        <taxon>Poaceae</taxon>
        <taxon>PACMAD clade</taxon>
        <taxon>Arundinoideae</taxon>
        <taxon>Arundineae</taxon>
        <taxon>Arundo</taxon>
    </lineage>
</organism>
<protein>
    <submittedName>
        <fullName evidence="1">Uncharacterized protein</fullName>
    </submittedName>
</protein>
<name>A0A0A8ZBI9_ARUDO</name>
<accession>A0A0A8ZBI9</accession>